<comment type="subcellular location">
    <subcellularLocation>
        <location evidence="1">Membrane</location>
        <topology evidence="1">Multi-pass membrane protein</topology>
    </subcellularLocation>
</comment>
<evidence type="ECO:0000313" key="10">
    <source>
        <dbReference type="Proteomes" id="UP000001745"/>
    </source>
</evidence>
<dbReference type="VEuPathDB" id="FungiDB:TSTA_014060"/>
<keyword evidence="10" id="KW-1185">Reference proteome</keyword>
<keyword evidence="2" id="KW-0813">Transport</keyword>
<feature type="domain" description="Major facilitator superfamily (MFS) profile" evidence="8">
    <location>
        <begin position="26"/>
        <end position="544"/>
    </location>
</feature>
<dbReference type="Proteomes" id="UP000001745">
    <property type="component" value="Unassembled WGS sequence"/>
</dbReference>
<evidence type="ECO:0000256" key="1">
    <source>
        <dbReference type="ARBA" id="ARBA00004141"/>
    </source>
</evidence>
<dbReference type="PROSITE" id="PS50850">
    <property type="entry name" value="MFS"/>
    <property type="match status" value="1"/>
</dbReference>
<dbReference type="InterPro" id="IPR010573">
    <property type="entry name" value="MFS_Str1/Tri12-like"/>
</dbReference>
<dbReference type="GO" id="GO:0005886">
    <property type="term" value="C:plasma membrane"/>
    <property type="evidence" value="ECO:0007669"/>
    <property type="project" value="TreeGrafter"/>
</dbReference>
<feature type="transmembrane region" description="Helical" evidence="7">
    <location>
        <begin position="69"/>
        <end position="87"/>
    </location>
</feature>
<feature type="transmembrane region" description="Helical" evidence="7">
    <location>
        <begin position="520"/>
        <end position="539"/>
    </location>
</feature>
<evidence type="ECO:0000313" key="9">
    <source>
        <dbReference type="EMBL" id="EED16309.1"/>
    </source>
</evidence>
<feature type="transmembrane region" description="Helical" evidence="7">
    <location>
        <begin position="389"/>
        <end position="411"/>
    </location>
</feature>
<dbReference type="OrthoDB" id="4139357at2759"/>
<dbReference type="AlphaFoldDB" id="B8MGS8"/>
<protein>
    <submittedName>
        <fullName evidence="9">Siderophore iron transporter, putative</fullName>
    </submittedName>
</protein>
<evidence type="ECO:0000259" key="8">
    <source>
        <dbReference type="PROSITE" id="PS50850"/>
    </source>
</evidence>
<keyword evidence="4 7" id="KW-1133">Transmembrane helix</keyword>
<keyword evidence="3 7" id="KW-0812">Transmembrane</keyword>
<dbReference type="InParanoid" id="B8MGS8"/>
<evidence type="ECO:0000256" key="5">
    <source>
        <dbReference type="ARBA" id="ARBA00023136"/>
    </source>
</evidence>
<dbReference type="Gene3D" id="1.20.1250.20">
    <property type="entry name" value="MFS general substrate transporter like domains"/>
    <property type="match status" value="2"/>
</dbReference>
<dbReference type="HOGENOM" id="CLU_000960_25_2_1"/>
<feature type="transmembrane region" description="Helical" evidence="7">
    <location>
        <begin position="364"/>
        <end position="383"/>
    </location>
</feature>
<dbReference type="InterPro" id="IPR020846">
    <property type="entry name" value="MFS_dom"/>
</dbReference>
<dbReference type="PROSITE" id="PS00216">
    <property type="entry name" value="SUGAR_TRANSPORT_1"/>
    <property type="match status" value="1"/>
</dbReference>
<dbReference type="eggNOG" id="KOG0254">
    <property type="taxonomic scope" value="Eukaryota"/>
</dbReference>
<feature type="transmembrane region" description="Helical" evidence="7">
    <location>
        <begin position="123"/>
        <end position="144"/>
    </location>
</feature>
<keyword evidence="5 7" id="KW-0472">Membrane</keyword>
<organism evidence="9 10">
    <name type="scientific">Talaromyces stipitatus (strain ATCC 10500 / CBS 375.48 / QM 6759 / NRRL 1006)</name>
    <name type="common">Penicillium stipitatum</name>
    <dbReference type="NCBI Taxonomy" id="441959"/>
    <lineage>
        <taxon>Eukaryota</taxon>
        <taxon>Fungi</taxon>
        <taxon>Dikarya</taxon>
        <taxon>Ascomycota</taxon>
        <taxon>Pezizomycotina</taxon>
        <taxon>Eurotiomycetes</taxon>
        <taxon>Eurotiomycetidae</taxon>
        <taxon>Eurotiales</taxon>
        <taxon>Trichocomaceae</taxon>
        <taxon>Talaromyces</taxon>
        <taxon>Talaromyces sect. Talaromyces</taxon>
    </lineage>
</organism>
<evidence type="ECO:0000256" key="4">
    <source>
        <dbReference type="ARBA" id="ARBA00022989"/>
    </source>
</evidence>
<sequence length="566" mass="61182">MTTEPKSDSVAEHMEVQEIQEPDPKVSASTIMAVFFMGMTYVPAITCGLVLSSFLLAQIGVQLNDTKNVSWIPTAWSVASAVSFAIAGGLSDIFGRRNVLLSGQVIVLVGSIVAGTAKTVLTIVAGSTIIGFGAGIIFVSYPGISELLPNKYRGIGLGWTEFCIGFPWIVAGVLLANQLNEHATWRWIYYIGIIYSGVVIVGTAVFYFPPSRPQGDYERTRWQEFKDLDFIGLLLFTAGIVLFLVGFAYLGQPTYSKSLVASTTVIGGLVLIGAFAYDFTIPKNPIFPFHLFSMFREYTVHLVVLFIAGMIWQTVTTWAPQATLFIFTHDPVQIGLVQMPNNWAGFVGGWVFPSLVHKIKNIRYQIIFALVLQTVFTALYAVAIPKHKWMWAVFQLFGQCCFTWVTTLAYVSSSLCVPQEELGVSAGLIGTFRSAGGSVGNTIFSTIITSVLNKRLAPNIIKAALAAGFPADQLEKLVPAAIGAGMGAPNTFSNIPAATAAVIAATQAAFKDAYAHAFKVVFLATIPFGVVAIVAALFLKDASHLLNNKVAVRQEKEVLARKSVTV</sequence>
<reference evidence="10" key="1">
    <citation type="journal article" date="2015" name="Genome Announc.">
        <title>Genome sequence of the AIDS-associated pathogen Penicillium marneffei (ATCC18224) and its near taxonomic relative Talaromyces stipitatus (ATCC10500).</title>
        <authorList>
            <person name="Nierman W.C."/>
            <person name="Fedorova-Abrams N.D."/>
            <person name="Andrianopoulos A."/>
        </authorList>
    </citation>
    <scope>NUCLEOTIDE SEQUENCE [LARGE SCALE GENOMIC DNA]</scope>
    <source>
        <strain evidence="10">ATCC 10500 / CBS 375.48 / QM 6759 / NRRL 1006</strain>
    </source>
</reference>
<dbReference type="PANTHER" id="PTHR23501:SF195">
    <property type="entry name" value="PEP5"/>
    <property type="match status" value="1"/>
</dbReference>
<dbReference type="GO" id="GO:0022857">
    <property type="term" value="F:transmembrane transporter activity"/>
    <property type="evidence" value="ECO:0007669"/>
    <property type="project" value="InterPro"/>
</dbReference>
<dbReference type="PhylomeDB" id="B8MGS8"/>
<dbReference type="PANTHER" id="PTHR23501">
    <property type="entry name" value="MAJOR FACILITATOR SUPERFAMILY"/>
    <property type="match status" value="1"/>
</dbReference>
<accession>B8MGS8</accession>
<feature type="region of interest" description="Disordered" evidence="6">
    <location>
        <begin position="1"/>
        <end position="22"/>
    </location>
</feature>
<feature type="transmembrane region" description="Helical" evidence="7">
    <location>
        <begin position="298"/>
        <end position="320"/>
    </location>
</feature>
<evidence type="ECO:0000256" key="2">
    <source>
        <dbReference type="ARBA" id="ARBA00022448"/>
    </source>
</evidence>
<feature type="transmembrane region" description="Helical" evidence="7">
    <location>
        <begin position="187"/>
        <end position="209"/>
    </location>
</feature>
<gene>
    <name evidence="9" type="ORF">TSTA_014060</name>
</gene>
<feature type="transmembrane region" description="Helical" evidence="7">
    <location>
        <begin position="99"/>
        <end position="117"/>
    </location>
</feature>
<evidence type="ECO:0000256" key="7">
    <source>
        <dbReference type="SAM" id="Phobius"/>
    </source>
</evidence>
<proteinExistence type="predicted"/>
<feature type="compositionally biased region" description="Basic and acidic residues" evidence="6">
    <location>
        <begin position="1"/>
        <end position="16"/>
    </location>
</feature>
<evidence type="ECO:0000256" key="3">
    <source>
        <dbReference type="ARBA" id="ARBA00022692"/>
    </source>
</evidence>
<dbReference type="Pfam" id="PF06609">
    <property type="entry name" value="TRI12"/>
    <property type="match status" value="1"/>
</dbReference>
<name>B8MGS8_TALSN</name>
<feature type="transmembrane region" description="Helical" evidence="7">
    <location>
        <begin position="230"/>
        <end position="252"/>
    </location>
</feature>
<dbReference type="GeneID" id="8099205"/>
<dbReference type="RefSeq" id="XP_002483543.1">
    <property type="nucleotide sequence ID" value="XM_002483498.1"/>
</dbReference>
<dbReference type="SUPFAM" id="SSF103473">
    <property type="entry name" value="MFS general substrate transporter"/>
    <property type="match status" value="1"/>
</dbReference>
<dbReference type="InterPro" id="IPR036259">
    <property type="entry name" value="MFS_trans_sf"/>
</dbReference>
<dbReference type="EMBL" id="EQ962656">
    <property type="protein sequence ID" value="EED16309.1"/>
    <property type="molecule type" value="Genomic_DNA"/>
</dbReference>
<feature type="transmembrane region" description="Helical" evidence="7">
    <location>
        <begin position="156"/>
        <end position="175"/>
    </location>
</feature>
<feature type="transmembrane region" description="Helical" evidence="7">
    <location>
        <begin position="34"/>
        <end position="57"/>
    </location>
</feature>
<feature type="transmembrane region" description="Helical" evidence="7">
    <location>
        <begin position="258"/>
        <end position="277"/>
    </location>
</feature>
<evidence type="ECO:0000256" key="6">
    <source>
        <dbReference type="SAM" id="MobiDB-lite"/>
    </source>
</evidence>
<dbReference type="InterPro" id="IPR005829">
    <property type="entry name" value="Sugar_transporter_CS"/>
</dbReference>